<dbReference type="Proteomes" id="UP000010716">
    <property type="component" value="Unassembled WGS sequence"/>
</dbReference>
<dbReference type="EMBL" id="CP082237">
    <property type="protein sequence ID" value="QZT32545.1"/>
    <property type="molecule type" value="Genomic_DNA"/>
</dbReference>
<evidence type="ECO:0000313" key="3">
    <source>
        <dbReference type="Proteomes" id="UP000010716"/>
    </source>
</evidence>
<organism evidence="1 3">
    <name type="scientific">Caldalkalibacillus thermarum (strain TA2.A1)</name>
    <dbReference type="NCBI Taxonomy" id="986075"/>
    <lineage>
        <taxon>Bacteria</taxon>
        <taxon>Bacillati</taxon>
        <taxon>Bacillota</taxon>
        <taxon>Bacilli</taxon>
        <taxon>Bacillales</taxon>
        <taxon>Bacillaceae</taxon>
        <taxon>Caldalkalibacillus</taxon>
    </lineage>
</organism>
<evidence type="ECO:0008006" key="5">
    <source>
        <dbReference type="Google" id="ProtNLM"/>
    </source>
</evidence>
<accession>F5L7G5</accession>
<dbReference type="KEGG" id="cthu:HUR95_09005"/>
<sequence length="174" mass="18693">MTNKVDKSQLSEKDVIPHKLADMQTDVVAIGTPVIESERLTVTHPLTQSPPNALNSRVRPVKGGWSIGHKAITAGTVATCVYDMLPGARKTLPEPGIGMPAKYYILSNNHVLANSNDASLGDAILQPGPYDGGKEDEDTVARLSRFIPISTGPAHAKRTTYQFSRCSDCRSAIP</sequence>
<dbReference type="EMBL" id="AFCE01000140">
    <property type="protein sequence ID" value="EGL82757.1"/>
    <property type="molecule type" value="Genomic_DNA"/>
</dbReference>
<proteinExistence type="predicted"/>
<evidence type="ECO:0000313" key="1">
    <source>
        <dbReference type="EMBL" id="EGL82757.1"/>
    </source>
</evidence>
<name>F5L7G5_CALTT</name>
<evidence type="ECO:0000313" key="4">
    <source>
        <dbReference type="Proteomes" id="UP000825179"/>
    </source>
</evidence>
<protein>
    <recommendedName>
        <fullName evidence="5">Serine protease</fullName>
    </recommendedName>
</protein>
<reference evidence="1 3" key="1">
    <citation type="journal article" date="2011" name="J. Bacteriol.">
        <title>Draft genome sequence of the thermoalkaliphilic Caldalkalibacillus thermarum strain TA2.A1.</title>
        <authorList>
            <person name="Kalamorz F."/>
            <person name="Keis S."/>
            <person name="McMillan D.G."/>
            <person name="Olsson K."/>
            <person name="Stanton J.A."/>
            <person name="Stockwell P."/>
            <person name="Black M.A."/>
            <person name="Klingeman D.M."/>
            <person name="Land M.L."/>
            <person name="Han C.S."/>
            <person name="Martin S.L."/>
            <person name="Becher S.A."/>
            <person name="Peddie C.J."/>
            <person name="Morgan H.W."/>
            <person name="Matthies D."/>
            <person name="Preiss L."/>
            <person name="Meier T."/>
            <person name="Brown S.D."/>
            <person name="Cook G.M."/>
        </authorList>
    </citation>
    <scope>NUCLEOTIDE SEQUENCE [LARGE SCALE GENOMIC DNA]</scope>
    <source>
        <strain evidence="1 3">TA2.A1</strain>
    </source>
</reference>
<dbReference type="Proteomes" id="UP000825179">
    <property type="component" value="Chromosome"/>
</dbReference>
<dbReference type="eggNOG" id="COG0265">
    <property type="taxonomic scope" value="Bacteria"/>
</dbReference>
<evidence type="ECO:0000313" key="2">
    <source>
        <dbReference type="EMBL" id="QZT32545.1"/>
    </source>
</evidence>
<dbReference type="AlphaFoldDB" id="F5L7G5"/>
<dbReference type="OrthoDB" id="104542at2"/>
<reference evidence="2 4" key="2">
    <citation type="journal article" date="2020" name="Extremophiles">
        <title>Genomic analysis of Caldalkalibacillus thermarum TA2.A1 reveals aerobic alkaliphilic metabolism and evolutionary hallmarks linking alkaliphilic bacteria and plant life.</title>
        <authorList>
            <person name="de Jong S.I."/>
            <person name="van den Broek M.A."/>
            <person name="Merkel A.Y."/>
            <person name="de la Torre Cortes P."/>
            <person name="Kalamorz F."/>
            <person name="Cook G.M."/>
            <person name="van Loosdrecht M.C.M."/>
            <person name="McMillan D.G.G."/>
        </authorList>
    </citation>
    <scope>NUCLEOTIDE SEQUENCE [LARGE SCALE GENOMIC DNA]</scope>
    <source>
        <strain evidence="2 4">TA2.A1</strain>
    </source>
</reference>
<gene>
    <name evidence="1" type="ORF">CathTA2_1765</name>
    <name evidence="2" type="ORF">HUR95_09005</name>
</gene>
<dbReference type="RefSeq" id="WP_007504865.1">
    <property type="nucleotide sequence ID" value="NZ_AFCE01000140.1"/>
</dbReference>
<keyword evidence="4" id="KW-1185">Reference proteome</keyword>
<reference evidence="2" key="3">
    <citation type="submission" date="2021-08" db="EMBL/GenBank/DDBJ databases">
        <authorList>
            <person name="de Jong S."/>
            <person name="van den Broek M."/>
            <person name="Merkel A."/>
            <person name="de la Torre Cortes P."/>
            <person name="Kalamorz F."/>
            <person name="Cook G."/>
            <person name="van Loosdrecht M."/>
            <person name="McMillan D."/>
        </authorList>
    </citation>
    <scope>NUCLEOTIDE SEQUENCE</scope>
    <source>
        <strain evidence="2">TA2.A1</strain>
    </source>
</reference>